<dbReference type="Proteomes" id="UP000324748">
    <property type="component" value="Unassembled WGS sequence"/>
</dbReference>
<comment type="caution">
    <text evidence="2">The sequence shown here is derived from an EMBL/GenBank/DDBJ whole genome shotgun (WGS) entry which is preliminary data.</text>
</comment>
<dbReference type="AlphaFoldDB" id="A0A5B0LQG4"/>
<feature type="compositionally biased region" description="Polar residues" evidence="1">
    <location>
        <begin position="86"/>
        <end position="96"/>
    </location>
</feature>
<evidence type="ECO:0000256" key="1">
    <source>
        <dbReference type="SAM" id="MobiDB-lite"/>
    </source>
</evidence>
<accession>A0A5B0LQG4</accession>
<sequence length="217" mass="24380">MTKMTRSNRPELRSPLPAPTRPRGGKGATGSGRKPPDDDLGSQREDNKNPREVEANRRPSSECGDRDAYGRGRDRIRIVGSYPDTPFNSGDPSSFQRRTDQTPGERARIALEKMSGSYSRRPYSYTQSLVDRSSGESEDSPEAYRQRGNRKLREGMEPMGQEKDSLPAPPKKQTMKFKRNEPGKRQSSSSINFADPAKWKKATELLQIAAGLYQNMQ</sequence>
<dbReference type="OrthoDB" id="10663496at2759"/>
<feature type="compositionally biased region" description="Basic and acidic residues" evidence="1">
    <location>
        <begin position="34"/>
        <end position="77"/>
    </location>
</feature>
<name>A0A5B0LQG4_PUCGR</name>
<protein>
    <submittedName>
        <fullName evidence="2">Uncharacterized protein</fullName>
    </submittedName>
</protein>
<feature type="region of interest" description="Disordered" evidence="1">
    <location>
        <begin position="1"/>
        <end position="196"/>
    </location>
</feature>
<reference evidence="2 3" key="1">
    <citation type="submission" date="2019-05" db="EMBL/GenBank/DDBJ databases">
        <title>Emergence of the Ug99 lineage of the wheat stem rust pathogen through somatic hybridization.</title>
        <authorList>
            <person name="Li F."/>
            <person name="Upadhyaya N.M."/>
            <person name="Sperschneider J."/>
            <person name="Matny O."/>
            <person name="Nguyen-Phuc H."/>
            <person name="Mago R."/>
            <person name="Raley C."/>
            <person name="Miller M.E."/>
            <person name="Silverstein K.A.T."/>
            <person name="Henningsen E."/>
            <person name="Hirsch C.D."/>
            <person name="Visser B."/>
            <person name="Pretorius Z.A."/>
            <person name="Steffenson B.J."/>
            <person name="Schwessinger B."/>
            <person name="Dodds P.N."/>
            <person name="Figueroa M."/>
        </authorList>
    </citation>
    <scope>NUCLEOTIDE SEQUENCE [LARGE SCALE GENOMIC DNA]</scope>
    <source>
        <strain evidence="2">21-0</strain>
    </source>
</reference>
<organism evidence="2 3">
    <name type="scientific">Puccinia graminis f. sp. tritici</name>
    <dbReference type="NCBI Taxonomy" id="56615"/>
    <lineage>
        <taxon>Eukaryota</taxon>
        <taxon>Fungi</taxon>
        <taxon>Dikarya</taxon>
        <taxon>Basidiomycota</taxon>
        <taxon>Pucciniomycotina</taxon>
        <taxon>Pucciniomycetes</taxon>
        <taxon>Pucciniales</taxon>
        <taxon>Pucciniaceae</taxon>
        <taxon>Puccinia</taxon>
    </lineage>
</organism>
<proteinExistence type="predicted"/>
<evidence type="ECO:0000313" key="2">
    <source>
        <dbReference type="EMBL" id="KAA1065814.1"/>
    </source>
</evidence>
<feature type="compositionally biased region" description="Basic and acidic residues" evidence="1">
    <location>
        <begin position="151"/>
        <end position="165"/>
    </location>
</feature>
<evidence type="ECO:0000313" key="3">
    <source>
        <dbReference type="Proteomes" id="UP000324748"/>
    </source>
</evidence>
<keyword evidence="3" id="KW-1185">Reference proteome</keyword>
<gene>
    <name evidence="2" type="ORF">PGT21_011003</name>
</gene>
<feature type="compositionally biased region" description="Basic and acidic residues" evidence="1">
    <location>
        <begin position="97"/>
        <end position="111"/>
    </location>
</feature>
<dbReference type="EMBL" id="VSWC01000196">
    <property type="protein sequence ID" value="KAA1065814.1"/>
    <property type="molecule type" value="Genomic_DNA"/>
</dbReference>